<accession>A0A8S5VAD2</accession>
<proteinExistence type="predicted"/>
<name>A0A8S5VAD2_9CAUD</name>
<organism evidence="2">
    <name type="scientific">Siphoviridae sp. ct6HQ3</name>
    <dbReference type="NCBI Taxonomy" id="2825341"/>
    <lineage>
        <taxon>Viruses</taxon>
        <taxon>Duplodnaviria</taxon>
        <taxon>Heunggongvirae</taxon>
        <taxon>Uroviricota</taxon>
        <taxon>Caudoviricetes</taxon>
    </lineage>
</organism>
<feature type="transmembrane region" description="Helical" evidence="1">
    <location>
        <begin position="20"/>
        <end position="41"/>
    </location>
</feature>
<dbReference type="EMBL" id="BK016233">
    <property type="protein sequence ID" value="DAG03654.1"/>
    <property type="molecule type" value="Genomic_DNA"/>
</dbReference>
<protein>
    <submittedName>
        <fullName evidence="2">Holin</fullName>
    </submittedName>
</protein>
<sequence length="142" mass="14880">MSEPLVTPAAMYTLGGTVAAGHFLGMPIDAVVLGAMASAAVTMVSAPQSRWMAVSYTVIGGLLGGALAPVLVHIVLGTAAAGMPAVAEQKTPLAHVAAPVVVGLCWQLVLKVMRVLWPSFEKHADEIVDWILSVRLTRRKKK</sequence>
<feature type="transmembrane region" description="Helical" evidence="1">
    <location>
        <begin position="96"/>
        <end position="117"/>
    </location>
</feature>
<keyword evidence="1" id="KW-1133">Transmembrane helix</keyword>
<keyword evidence="1" id="KW-0812">Transmembrane</keyword>
<evidence type="ECO:0000313" key="2">
    <source>
        <dbReference type="EMBL" id="DAG03654.1"/>
    </source>
</evidence>
<feature type="transmembrane region" description="Helical" evidence="1">
    <location>
        <begin position="53"/>
        <end position="76"/>
    </location>
</feature>
<evidence type="ECO:0000256" key="1">
    <source>
        <dbReference type="SAM" id="Phobius"/>
    </source>
</evidence>
<keyword evidence="1" id="KW-0472">Membrane</keyword>
<reference evidence="2" key="1">
    <citation type="journal article" date="2021" name="Proc. Natl. Acad. Sci. U.S.A.">
        <title>A Catalog of Tens of Thousands of Viruses from Human Metagenomes Reveals Hidden Associations with Chronic Diseases.</title>
        <authorList>
            <person name="Tisza M.J."/>
            <person name="Buck C.B."/>
        </authorList>
    </citation>
    <scope>NUCLEOTIDE SEQUENCE</scope>
    <source>
        <strain evidence="2">Ct6HQ3</strain>
    </source>
</reference>